<proteinExistence type="predicted"/>
<dbReference type="InterPro" id="IPR026341">
    <property type="entry name" value="T9SS_type_B"/>
</dbReference>
<evidence type="ECO:0000313" key="3">
    <source>
        <dbReference type="Proteomes" id="UP000672011"/>
    </source>
</evidence>
<protein>
    <submittedName>
        <fullName evidence="2">Choice-of-anchor L domain-containing protein</fullName>
    </submittedName>
</protein>
<feature type="chain" id="PRO_5046444888" evidence="1">
    <location>
        <begin position="19"/>
        <end position="760"/>
    </location>
</feature>
<dbReference type="NCBIfam" id="NF038133">
    <property type="entry name" value="choice_anch_L"/>
    <property type="match status" value="1"/>
</dbReference>
<dbReference type="NCBIfam" id="TIGR04131">
    <property type="entry name" value="Bac_Flav_CTERM"/>
    <property type="match status" value="1"/>
</dbReference>
<reference evidence="2 3" key="1">
    <citation type="journal article" date="2021" name="Int. J. Syst. Evol. Microbiol.">
        <title>Faecalibacter bovis sp. nov., isolated from cow faeces.</title>
        <authorList>
            <person name="Li F."/>
            <person name="Zhao W."/>
            <person name="Hong Q."/>
            <person name="Shao Q."/>
            <person name="Song J."/>
            <person name="Yang S."/>
        </authorList>
    </citation>
    <scope>NUCLEOTIDE SEQUENCE [LARGE SCALE GENOMIC DNA]</scope>
    <source>
        <strain evidence="2 3">ZY171143</strain>
    </source>
</reference>
<accession>A0ABX7XAN0</accession>
<keyword evidence="3" id="KW-1185">Reference proteome</keyword>
<dbReference type="Proteomes" id="UP000672011">
    <property type="component" value="Chromosome"/>
</dbReference>
<organism evidence="2 3">
    <name type="scientific">Faecalibacter bovis</name>
    <dbReference type="NCBI Taxonomy" id="2898187"/>
    <lineage>
        <taxon>Bacteria</taxon>
        <taxon>Pseudomonadati</taxon>
        <taxon>Bacteroidota</taxon>
        <taxon>Flavobacteriia</taxon>
        <taxon>Flavobacteriales</taxon>
        <taxon>Weeksellaceae</taxon>
        <taxon>Faecalibacter</taxon>
    </lineage>
</organism>
<feature type="signal peptide" evidence="1">
    <location>
        <begin position="1"/>
        <end position="18"/>
    </location>
</feature>
<sequence>MQKILYLFILLVSVVVHAQQIQVNRNYTPTQLVQDIFLGSDCIEVDERSIEITGFNNSSHISYGYFEKRNSNFPLENGILLSTGNLNGAVGPNNNLQSFTAANWEGDRDLEEALEINNTLDATVLEFDFISHQDDKINFEYIFASEQYLRTASEGRCGYTDGFAFLIKEEGSRDDYQNIAVIPNTSTPVSVLTIFGNGGLCPSINSQYFRQFNVGNSATNFNGETVVLTAVANIIPGRKYHIKLVIADQGNGLYDSGVFLKAGSFSGGKDIGEDLLIDTNNALCLGDTITIDASTTNATSYKWFKDNVEIIGATNATYIVNSAGNYKVEISLNSGCTITAERRIEYYANLSVLNTTFEFCDEDLDGIVTLNLVDFNNQIISNSNSNSARIKYFSSQADAEANRNEIQELNFSSTETSKTIFVAISTDFCPPIIHSITFTKKDLSTVIPASPFEICDDLLDNQEAINLEDYINFIPNINEGYRFFRTLEDAINNRNQISEQQVLVGDTTYFIRFSQPNLCDNIAPISFRLKQAKRSETLIDQTICEGATTTLNAGSGFDSYLWLHNGSTSQIVTNVPVGTYQVRLEFNGCFYTQEVTVHAAENPNIENVIVTGTTVTVVVTNPTSNYLYALDNGAYQSSNIFYNVGIGNHTISVKSSSDCNPISQDFSIVNMVNFISPNNDGINDVLDYSDLIYKLNPKFQIFNRFGHILFEGSTANNFTWDGTFNGKKVASGSYWYTLEWTEPGTEEVNRQTNSILVKSK</sequence>
<evidence type="ECO:0000256" key="1">
    <source>
        <dbReference type="SAM" id="SignalP"/>
    </source>
</evidence>
<gene>
    <name evidence="2" type="ORF">J9309_09120</name>
</gene>
<reference evidence="3" key="2">
    <citation type="submission" date="2021-04" db="EMBL/GenBank/DDBJ databases">
        <title>Taxonomy of Flavobacteriaceae bacterium ZY171143.</title>
        <authorList>
            <person name="Li F."/>
        </authorList>
    </citation>
    <scope>NUCLEOTIDE SEQUENCE [LARGE SCALE GENOMIC DNA]</scope>
    <source>
        <strain evidence="3">ZY171143</strain>
    </source>
</reference>
<evidence type="ECO:0000313" key="2">
    <source>
        <dbReference type="EMBL" id="QTV04949.1"/>
    </source>
</evidence>
<keyword evidence="1" id="KW-0732">Signal</keyword>
<dbReference type="Pfam" id="PF13585">
    <property type="entry name" value="CHU_C"/>
    <property type="match status" value="1"/>
</dbReference>
<dbReference type="EMBL" id="CP072842">
    <property type="protein sequence ID" value="QTV04949.1"/>
    <property type="molecule type" value="Genomic_DNA"/>
</dbReference>
<dbReference type="Gene3D" id="2.60.40.10">
    <property type="entry name" value="Immunoglobulins"/>
    <property type="match status" value="1"/>
</dbReference>
<dbReference type="InterPro" id="IPR013783">
    <property type="entry name" value="Ig-like_fold"/>
</dbReference>
<dbReference type="RefSeq" id="WP_230475571.1">
    <property type="nucleotide sequence ID" value="NZ_CP072842.1"/>
</dbReference>
<name>A0ABX7XAN0_9FLAO</name>
<dbReference type="InterPro" id="IPR049804">
    <property type="entry name" value="Choice_anch_L"/>
</dbReference>